<dbReference type="PANTHER" id="PTHR10963">
    <property type="entry name" value="GLYCOSYL HYDROLASE-RELATED"/>
    <property type="match status" value="1"/>
</dbReference>
<dbReference type="Gene3D" id="2.60.120.200">
    <property type="match status" value="1"/>
</dbReference>
<feature type="domain" description="WSC" evidence="7">
    <location>
        <begin position="677"/>
        <end position="769"/>
    </location>
</feature>
<dbReference type="SMART" id="SM00321">
    <property type="entry name" value="WSC"/>
    <property type="match status" value="2"/>
</dbReference>
<feature type="region of interest" description="Disordered" evidence="4">
    <location>
        <begin position="1"/>
        <end position="21"/>
    </location>
</feature>
<dbReference type="InterPro" id="IPR002889">
    <property type="entry name" value="WSC_carb-bd"/>
</dbReference>
<evidence type="ECO:0000256" key="4">
    <source>
        <dbReference type="SAM" id="MobiDB-lite"/>
    </source>
</evidence>
<dbReference type="InterPro" id="IPR000757">
    <property type="entry name" value="Beta-glucanase-like"/>
</dbReference>
<dbReference type="SUPFAM" id="SSF49899">
    <property type="entry name" value="Concanavalin A-like lectins/glucanases"/>
    <property type="match status" value="1"/>
</dbReference>
<evidence type="ECO:0000256" key="5">
    <source>
        <dbReference type="SAM" id="Phobius"/>
    </source>
</evidence>
<dbReference type="InterPro" id="IPR001002">
    <property type="entry name" value="Chitin-bd_1"/>
</dbReference>
<keyword evidence="3" id="KW-1015">Disulfide bond</keyword>
<keyword evidence="5" id="KW-0812">Transmembrane</keyword>
<dbReference type="PROSITE" id="PS50941">
    <property type="entry name" value="CHIT_BIND_I_2"/>
    <property type="match status" value="1"/>
</dbReference>
<evidence type="ECO:0000313" key="9">
    <source>
        <dbReference type="EMBL" id="KAF4951031.1"/>
    </source>
</evidence>
<dbReference type="PROSITE" id="PS51212">
    <property type="entry name" value="WSC"/>
    <property type="match status" value="2"/>
</dbReference>
<dbReference type="PROSITE" id="PS51762">
    <property type="entry name" value="GH16_2"/>
    <property type="match status" value="1"/>
</dbReference>
<feature type="domain" description="Chitin-binding type-1" evidence="6">
    <location>
        <begin position="533"/>
        <end position="580"/>
    </location>
</feature>
<comment type="similarity">
    <text evidence="1">Belongs to the glycosyl hydrolase 16 family.</text>
</comment>
<dbReference type="InterPro" id="IPR036861">
    <property type="entry name" value="Endochitinase-like_sf"/>
</dbReference>
<feature type="compositionally biased region" description="Polar residues" evidence="4">
    <location>
        <begin position="9"/>
        <end position="21"/>
    </location>
</feature>
<dbReference type="InterPro" id="IPR013320">
    <property type="entry name" value="ConA-like_dom_sf"/>
</dbReference>
<evidence type="ECO:0000259" key="6">
    <source>
        <dbReference type="PROSITE" id="PS50941"/>
    </source>
</evidence>
<feature type="transmembrane region" description="Helical" evidence="5">
    <location>
        <begin position="72"/>
        <end position="90"/>
    </location>
</feature>
<feature type="domain" description="GH16" evidence="8">
    <location>
        <begin position="131"/>
        <end position="451"/>
    </location>
</feature>
<reference evidence="9" key="1">
    <citation type="journal article" date="2020" name="BMC Genomics">
        <title>Correction to: Identification and distribution of gene clusters required for synthesis of sphingolipid metabolism inhibitors in diverse species of the filamentous fungus Fusarium.</title>
        <authorList>
            <person name="Kim H.S."/>
            <person name="Lohmar J.M."/>
            <person name="Busman M."/>
            <person name="Brown D.W."/>
            <person name="Naumann T.A."/>
            <person name="Divon H.H."/>
            <person name="Lysoe E."/>
            <person name="Uhlig S."/>
            <person name="Proctor R.H."/>
        </authorList>
    </citation>
    <scope>NUCLEOTIDE SEQUENCE</scope>
    <source>
        <strain evidence="9">NRRL 45417</strain>
    </source>
</reference>
<evidence type="ECO:0000259" key="8">
    <source>
        <dbReference type="PROSITE" id="PS51762"/>
    </source>
</evidence>
<accession>A0A8H4WV74</accession>
<evidence type="ECO:0000259" key="7">
    <source>
        <dbReference type="PROSITE" id="PS51212"/>
    </source>
</evidence>
<comment type="caution">
    <text evidence="9">The sequence shown here is derived from an EMBL/GenBank/DDBJ whole genome shotgun (WGS) entry which is preliminary data.</text>
</comment>
<reference evidence="9" key="2">
    <citation type="submission" date="2020-05" db="EMBL/GenBank/DDBJ databases">
        <authorList>
            <person name="Kim H.-S."/>
            <person name="Proctor R.H."/>
            <person name="Brown D.W."/>
        </authorList>
    </citation>
    <scope>NUCLEOTIDE SEQUENCE</scope>
    <source>
        <strain evidence="9">NRRL 45417</strain>
    </source>
</reference>
<dbReference type="OrthoDB" id="4781at2759"/>
<name>A0A8H4WV74_9HYPO</name>
<dbReference type="InterPro" id="IPR050546">
    <property type="entry name" value="Glycosyl_Hydrlase_16"/>
</dbReference>
<evidence type="ECO:0000256" key="2">
    <source>
        <dbReference type="ARBA" id="ARBA00022669"/>
    </source>
</evidence>
<dbReference type="Proteomes" id="UP000604273">
    <property type="component" value="Unassembled WGS sequence"/>
</dbReference>
<organism evidence="9 10">
    <name type="scientific">Fusarium gaditjirri</name>
    <dbReference type="NCBI Taxonomy" id="282569"/>
    <lineage>
        <taxon>Eukaryota</taxon>
        <taxon>Fungi</taxon>
        <taxon>Dikarya</taxon>
        <taxon>Ascomycota</taxon>
        <taxon>Pezizomycotina</taxon>
        <taxon>Sordariomycetes</taxon>
        <taxon>Hypocreomycetidae</taxon>
        <taxon>Hypocreales</taxon>
        <taxon>Nectriaceae</taxon>
        <taxon>Fusarium</taxon>
        <taxon>Fusarium nisikadoi species complex</taxon>
    </lineage>
</organism>
<sequence>MSAIGDQGVPTTATELPASGNSTVIPELGSRLSSFHAREVKIQRRFKSSRLVGEYEKPWLTEWKREVNWDSIIFYSGLVIALGISAFIAWNTVRVIPRNEYCLIMDDQFSQLDPDIWSHEVQMNGFGTGSFDWTTTDESNSYVDEKGLHIVPTLTLETTKITENQMLDKFVVNLTRDGTCTSTDQRLSNLTYNNPCWARSNATSRAMINPVRSARLTTSGKKTIKYGRVEVEAKLPSGDWMWPAIWMMPQDNVYGEWPRSGEIDIMESRGNDAETYPLGNNIVSSAMHWGTLYDTDAFRLSKGEWGSKRTKYSDGFHTFGLEWSEKYLFTWLDGRLRQIVFFDFTKNKNMWDYGNFAGITVNKTVYKDTWSWTGRKNTPFDQPFYLILNVAVGSTNGWFPDKLGQKPWSDESSEPMRDFWDAKDTWLPSWGDEKDRGMIVRSVKMWQEGACPNVKAATWLFTGDKINLQAARCQHTLRNQGAGTLAPTDKPGPNVMMIATTLVLFCAAAAVSAIPAQSSAEILRARAVVASTDGICGAFNGSATCLGTGFGNCCSQFGYCGGSDLHCGTGCQTGFGSCGTQPGPTYKDLGCFVDSTSARVLPTLISHAGNTPTKCKAACADGGFAYAGLEFGSQCWCGSAPQQNLVQSQDCTIACPGDSTVTCGGSNAIELFATVPTWLNLGCYSDATLSRTLSNSLNIAGNTNKKCQDACAAAGYRYAGTEFGNQCFCGNTIDNSGAPIAASNCAKACAGDSTATCGGPNALSLFYLL</sequence>
<keyword evidence="10" id="KW-1185">Reference proteome</keyword>
<proteinExistence type="inferred from homology"/>
<dbReference type="SUPFAM" id="SSF57016">
    <property type="entry name" value="Plant lectins/antimicrobial peptides"/>
    <property type="match status" value="1"/>
</dbReference>
<dbReference type="CDD" id="cd11618">
    <property type="entry name" value="ChtBD1_1"/>
    <property type="match status" value="1"/>
</dbReference>
<protein>
    <submittedName>
        <fullName evidence="9">Uncharacterized protein</fullName>
    </submittedName>
</protein>
<dbReference type="AlphaFoldDB" id="A0A8H4WV74"/>
<dbReference type="GO" id="GO:0004553">
    <property type="term" value="F:hydrolase activity, hydrolyzing O-glycosyl compounds"/>
    <property type="evidence" value="ECO:0007669"/>
    <property type="project" value="InterPro"/>
</dbReference>
<evidence type="ECO:0000256" key="1">
    <source>
        <dbReference type="ARBA" id="ARBA00006865"/>
    </source>
</evidence>
<feature type="domain" description="WSC" evidence="7">
    <location>
        <begin position="585"/>
        <end position="675"/>
    </location>
</feature>
<dbReference type="EMBL" id="JABFAI010000189">
    <property type="protein sequence ID" value="KAF4951031.1"/>
    <property type="molecule type" value="Genomic_DNA"/>
</dbReference>
<dbReference type="GO" id="GO:0005975">
    <property type="term" value="P:carbohydrate metabolic process"/>
    <property type="evidence" value="ECO:0007669"/>
    <property type="project" value="InterPro"/>
</dbReference>
<dbReference type="Pfam" id="PF01822">
    <property type="entry name" value="WSC"/>
    <property type="match status" value="2"/>
</dbReference>
<keyword evidence="5" id="KW-1133">Transmembrane helix</keyword>
<dbReference type="PANTHER" id="PTHR10963:SF55">
    <property type="entry name" value="GLYCOSIDE HYDROLASE FAMILY 16 PROTEIN"/>
    <property type="match status" value="1"/>
</dbReference>
<evidence type="ECO:0000313" key="10">
    <source>
        <dbReference type="Proteomes" id="UP000604273"/>
    </source>
</evidence>
<evidence type="ECO:0000256" key="3">
    <source>
        <dbReference type="PROSITE-ProRule" id="PRU00261"/>
    </source>
</evidence>
<dbReference type="Gene3D" id="3.30.60.10">
    <property type="entry name" value="Endochitinase-like"/>
    <property type="match status" value="1"/>
</dbReference>
<comment type="caution">
    <text evidence="3">Lacks conserved residue(s) required for the propagation of feature annotation.</text>
</comment>
<dbReference type="GO" id="GO:0008061">
    <property type="term" value="F:chitin binding"/>
    <property type="evidence" value="ECO:0007669"/>
    <property type="project" value="UniProtKB-UniRule"/>
</dbReference>
<keyword evidence="5" id="KW-0472">Membrane</keyword>
<dbReference type="Pfam" id="PF00722">
    <property type="entry name" value="Glyco_hydro_16"/>
    <property type="match status" value="1"/>
</dbReference>
<feature type="disulfide bond" evidence="3">
    <location>
        <begin position="553"/>
        <end position="567"/>
    </location>
</feature>
<keyword evidence="2 3" id="KW-0147">Chitin-binding</keyword>
<gene>
    <name evidence="9" type="ORF">FGADI_7768</name>
</gene>
<dbReference type="CDD" id="cd08024">
    <property type="entry name" value="GH16_CCF"/>
    <property type="match status" value="1"/>
</dbReference>